<keyword evidence="1" id="KW-0805">Transcription regulation</keyword>
<dbReference type="PRINTS" id="PR00038">
    <property type="entry name" value="HTHLUXR"/>
</dbReference>
<dbReference type="Pfam" id="PF00196">
    <property type="entry name" value="GerE"/>
    <property type="match status" value="1"/>
</dbReference>
<name>A0ABQ3BWL2_9FLAO</name>
<gene>
    <name evidence="5" type="ORF">GCM10008088_21580</name>
</gene>
<organism evidence="5 6">
    <name type="scientific">Mesonia mobilis</name>
    <dbReference type="NCBI Taxonomy" id="369791"/>
    <lineage>
        <taxon>Bacteria</taxon>
        <taxon>Pseudomonadati</taxon>
        <taxon>Bacteroidota</taxon>
        <taxon>Flavobacteriia</taxon>
        <taxon>Flavobacteriales</taxon>
        <taxon>Flavobacteriaceae</taxon>
        <taxon>Mesonia</taxon>
    </lineage>
</organism>
<feature type="domain" description="HTH luxR-type" evidence="4">
    <location>
        <begin position="182"/>
        <end position="247"/>
    </location>
</feature>
<keyword evidence="6" id="KW-1185">Reference proteome</keyword>
<dbReference type="GeneID" id="94369821"/>
<evidence type="ECO:0000256" key="3">
    <source>
        <dbReference type="ARBA" id="ARBA00023163"/>
    </source>
</evidence>
<evidence type="ECO:0000313" key="5">
    <source>
        <dbReference type="EMBL" id="GGZ59782.1"/>
    </source>
</evidence>
<dbReference type="Gene3D" id="1.10.10.10">
    <property type="entry name" value="Winged helix-like DNA-binding domain superfamily/Winged helix DNA-binding domain"/>
    <property type="match status" value="1"/>
</dbReference>
<dbReference type="PANTHER" id="PTHR44688">
    <property type="entry name" value="DNA-BINDING TRANSCRIPTIONAL ACTIVATOR DEVR_DOSR"/>
    <property type="match status" value="1"/>
</dbReference>
<keyword evidence="2" id="KW-0238">DNA-binding</keyword>
<dbReference type="PANTHER" id="PTHR44688:SF16">
    <property type="entry name" value="DNA-BINDING TRANSCRIPTIONAL ACTIVATOR DEVR_DOSR"/>
    <property type="match status" value="1"/>
</dbReference>
<evidence type="ECO:0000313" key="6">
    <source>
        <dbReference type="Proteomes" id="UP000615593"/>
    </source>
</evidence>
<proteinExistence type="predicted"/>
<comment type="caution">
    <text evidence="5">The sequence shown here is derived from an EMBL/GenBank/DDBJ whole genome shotgun (WGS) entry which is preliminary data.</text>
</comment>
<reference evidence="6" key="1">
    <citation type="journal article" date="2019" name="Int. J. Syst. Evol. Microbiol.">
        <title>The Global Catalogue of Microorganisms (GCM) 10K type strain sequencing project: providing services to taxonomists for standard genome sequencing and annotation.</title>
        <authorList>
            <consortium name="The Broad Institute Genomics Platform"/>
            <consortium name="The Broad Institute Genome Sequencing Center for Infectious Disease"/>
            <person name="Wu L."/>
            <person name="Ma J."/>
        </authorList>
    </citation>
    <scope>NUCLEOTIDE SEQUENCE [LARGE SCALE GENOMIC DNA]</scope>
    <source>
        <strain evidence="6">KCTC 12708</strain>
    </source>
</reference>
<dbReference type="PROSITE" id="PS00622">
    <property type="entry name" value="HTH_LUXR_1"/>
    <property type="match status" value="1"/>
</dbReference>
<keyword evidence="3" id="KW-0804">Transcription</keyword>
<evidence type="ECO:0000259" key="4">
    <source>
        <dbReference type="PROSITE" id="PS50043"/>
    </source>
</evidence>
<dbReference type="EMBL" id="BMWY01000006">
    <property type="protein sequence ID" value="GGZ59782.1"/>
    <property type="molecule type" value="Genomic_DNA"/>
</dbReference>
<accession>A0ABQ3BWL2</accession>
<dbReference type="InterPro" id="IPR000792">
    <property type="entry name" value="Tscrpt_reg_LuxR_C"/>
</dbReference>
<evidence type="ECO:0000256" key="2">
    <source>
        <dbReference type="ARBA" id="ARBA00023125"/>
    </source>
</evidence>
<dbReference type="InterPro" id="IPR016032">
    <property type="entry name" value="Sig_transdc_resp-reg_C-effctor"/>
</dbReference>
<dbReference type="InterPro" id="IPR036388">
    <property type="entry name" value="WH-like_DNA-bd_sf"/>
</dbReference>
<dbReference type="Proteomes" id="UP000615593">
    <property type="component" value="Unassembled WGS sequence"/>
</dbReference>
<dbReference type="PROSITE" id="PS50043">
    <property type="entry name" value="HTH_LUXR_2"/>
    <property type="match status" value="1"/>
</dbReference>
<dbReference type="SMART" id="SM00421">
    <property type="entry name" value="HTH_LUXR"/>
    <property type="match status" value="1"/>
</dbReference>
<dbReference type="SUPFAM" id="SSF46894">
    <property type="entry name" value="C-terminal effector domain of the bipartite response regulators"/>
    <property type="match status" value="1"/>
</dbReference>
<sequence length="247" mass="29062">MGEIYTSDYISIIREEDILIQEWTKIPLNTQTFQQELLNFLEVFKTERPESLLWLQENFDLEIPDEIYEWIEKCILEPQYKAGLRNLAFTVPKEQYAHLSIIESFNDVSSILQPKYFLSKEKALAFLKTKKSKSLELDEIDYTIERANGKTKICLTVDHKQLPHTIKHLKKLNAQFKFKAKHLKHFEKLTLREFEVFKSISSGMTNKEIASALIISELTIATHRKSLIKKLKIKSPTDWEMYANTFL</sequence>
<evidence type="ECO:0000256" key="1">
    <source>
        <dbReference type="ARBA" id="ARBA00023015"/>
    </source>
</evidence>
<protein>
    <recommendedName>
        <fullName evidence="4">HTH luxR-type domain-containing protein</fullName>
    </recommendedName>
</protein>
<dbReference type="RefSeq" id="WP_027885730.1">
    <property type="nucleotide sequence ID" value="NZ_BMWY01000006.1"/>
</dbReference>